<dbReference type="EMBL" id="JBHUKU010000008">
    <property type="protein sequence ID" value="MFD2460031.1"/>
    <property type="molecule type" value="Genomic_DNA"/>
</dbReference>
<dbReference type="Pfam" id="PF13560">
    <property type="entry name" value="HTH_31"/>
    <property type="match status" value="1"/>
</dbReference>
<dbReference type="InterPro" id="IPR001387">
    <property type="entry name" value="Cro/C1-type_HTH"/>
</dbReference>
<dbReference type="RefSeq" id="WP_345398759.1">
    <property type="nucleotide sequence ID" value="NZ_BAABHG010000009.1"/>
</dbReference>
<dbReference type="InterPro" id="IPR010982">
    <property type="entry name" value="Lambda_DNA-bd_dom_sf"/>
</dbReference>
<feature type="domain" description="HTH cro/C1-type" evidence="1">
    <location>
        <begin position="30"/>
        <end position="52"/>
    </location>
</feature>
<evidence type="ECO:0000259" key="1">
    <source>
        <dbReference type="PROSITE" id="PS50943"/>
    </source>
</evidence>
<sequence>MDEQLAEFAAPPMTVEDRAKWDAEDCGRLVRIMREERGLTRAQLAELAGVPHLDVVQFEAGAMLRVEPLSTTLTRALGHSS</sequence>
<evidence type="ECO:0000313" key="3">
    <source>
        <dbReference type="Proteomes" id="UP001597419"/>
    </source>
</evidence>
<dbReference type="SUPFAM" id="SSF47413">
    <property type="entry name" value="lambda repressor-like DNA-binding domains"/>
    <property type="match status" value="1"/>
</dbReference>
<reference evidence="3" key="1">
    <citation type="journal article" date="2019" name="Int. J. Syst. Evol. Microbiol.">
        <title>The Global Catalogue of Microorganisms (GCM) 10K type strain sequencing project: providing services to taxonomists for standard genome sequencing and annotation.</title>
        <authorList>
            <consortium name="The Broad Institute Genomics Platform"/>
            <consortium name="The Broad Institute Genome Sequencing Center for Infectious Disease"/>
            <person name="Wu L."/>
            <person name="Ma J."/>
        </authorList>
    </citation>
    <scope>NUCLEOTIDE SEQUENCE [LARGE SCALE GENOMIC DNA]</scope>
    <source>
        <strain evidence="3">CGMCC 4.7643</strain>
    </source>
</reference>
<dbReference type="Gene3D" id="1.10.260.40">
    <property type="entry name" value="lambda repressor-like DNA-binding domains"/>
    <property type="match status" value="1"/>
</dbReference>
<protein>
    <submittedName>
        <fullName evidence="2">Helix-turn-helix domain-containing protein</fullName>
    </submittedName>
</protein>
<keyword evidence="3" id="KW-1185">Reference proteome</keyword>
<dbReference type="Proteomes" id="UP001597419">
    <property type="component" value="Unassembled WGS sequence"/>
</dbReference>
<proteinExistence type="predicted"/>
<comment type="caution">
    <text evidence="2">The sequence shown here is derived from an EMBL/GenBank/DDBJ whole genome shotgun (WGS) entry which is preliminary data.</text>
</comment>
<name>A0ABW5GFQ2_9PSEU</name>
<organism evidence="2 3">
    <name type="scientific">Amycolatopsis samaneae</name>
    <dbReference type="NCBI Taxonomy" id="664691"/>
    <lineage>
        <taxon>Bacteria</taxon>
        <taxon>Bacillati</taxon>
        <taxon>Actinomycetota</taxon>
        <taxon>Actinomycetes</taxon>
        <taxon>Pseudonocardiales</taxon>
        <taxon>Pseudonocardiaceae</taxon>
        <taxon>Amycolatopsis</taxon>
    </lineage>
</organism>
<accession>A0ABW5GFQ2</accession>
<dbReference type="PROSITE" id="PS50943">
    <property type="entry name" value="HTH_CROC1"/>
    <property type="match status" value="1"/>
</dbReference>
<gene>
    <name evidence="2" type="ORF">ACFSYJ_15570</name>
</gene>
<dbReference type="CDD" id="cd00093">
    <property type="entry name" value="HTH_XRE"/>
    <property type="match status" value="1"/>
</dbReference>
<evidence type="ECO:0000313" key="2">
    <source>
        <dbReference type="EMBL" id="MFD2460031.1"/>
    </source>
</evidence>